<reference evidence="1 2" key="1">
    <citation type="submission" date="2013-12" db="EMBL/GenBank/DDBJ databases">
        <authorList>
            <person name="Stott M."/>
        </authorList>
    </citation>
    <scope>NUCLEOTIDE SEQUENCE [LARGE SCALE GENOMIC DNA]</scope>
    <source>
        <strain evidence="1 2">K22</strain>
    </source>
</reference>
<protein>
    <submittedName>
        <fullName evidence="1">Uncharacterized protein</fullName>
    </submittedName>
</protein>
<reference evidence="1 2" key="2">
    <citation type="submission" date="2015-01" db="EMBL/GenBank/DDBJ databases">
        <title>Complete genome sequence of Pyrinomonas methylaliphatogenes type strain K22T.</title>
        <authorList>
            <person name="Lee K.C.Y."/>
            <person name="Power J.F."/>
            <person name="Dunfield P.F."/>
            <person name="Morgan X.C."/>
            <person name="Huttenhower C."/>
            <person name="Stott M.B."/>
        </authorList>
    </citation>
    <scope>NUCLEOTIDE SEQUENCE [LARGE SCALE GENOMIC DNA]</scope>
    <source>
        <strain evidence="1 2">K22</strain>
    </source>
</reference>
<dbReference type="EMBL" id="CBXV010000004">
    <property type="protein sequence ID" value="CDM65113.1"/>
    <property type="molecule type" value="Genomic_DNA"/>
</dbReference>
<organism evidence="1 2">
    <name type="scientific">Pyrinomonas methylaliphatogenes</name>
    <dbReference type="NCBI Taxonomy" id="454194"/>
    <lineage>
        <taxon>Bacteria</taxon>
        <taxon>Pseudomonadati</taxon>
        <taxon>Acidobacteriota</taxon>
        <taxon>Blastocatellia</taxon>
        <taxon>Blastocatellales</taxon>
        <taxon>Pyrinomonadaceae</taxon>
        <taxon>Pyrinomonas</taxon>
    </lineage>
</organism>
<dbReference type="STRING" id="454194.PYK22_01111"/>
<name>A0A0B6WV10_9BACT</name>
<dbReference type="AlphaFoldDB" id="A0A0B6WV10"/>
<dbReference type="Proteomes" id="UP000031518">
    <property type="component" value="Unassembled WGS sequence"/>
</dbReference>
<evidence type="ECO:0000313" key="2">
    <source>
        <dbReference type="Proteomes" id="UP000031518"/>
    </source>
</evidence>
<gene>
    <name evidence="1" type="ORF">PYK22_01111</name>
</gene>
<accession>A0A0B6WV10</accession>
<proteinExistence type="predicted"/>
<keyword evidence="2" id="KW-1185">Reference proteome</keyword>
<evidence type="ECO:0000313" key="1">
    <source>
        <dbReference type="EMBL" id="CDM65113.1"/>
    </source>
</evidence>
<sequence length="56" mass="6503">MLYSYTKGEMKENGNDIEIRLMAITITFRLTSQISGATIHPIRRTHLQLNLVENLR</sequence>